<sequence>MRRHGARPAYSLSRPKECSPVQYPACWKGPPSLGQWITGGVGAWMGAVQCPLSSIVQRSLGGFPQVVHPVCADVQTVPRLTGKPRRCPELCRSSVYGMAYLRPVEGCEAKAGTQPNASLSDPLELTVTFASSVRTGTALET</sequence>
<dbReference type="Proteomes" id="UP001144978">
    <property type="component" value="Unassembled WGS sequence"/>
</dbReference>
<accession>A0ACC1Q3X6</accession>
<evidence type="ECO:0000313" key="2">
    <source>
        <dbReference type="Proteomes" id="UP001144978"/>
    </source>
</evidence>
<dbReference type="EMBL" id="JANSHE010000550">
    <property type="protein sequence ID" value="KAJ3009430.1"/>
    <property type="molecule type" value="Genomic_DNA"/>
</dbReference>
<protein>
    <submittedName>
        <fullName evidence="1">Uncharacterized protein</fullName>
    </submittedName>
</protein>
<proteinExistence type="predicted"/>
<gene>
    <name evidence="1" type="ORF">NUW54_g2785</name>
</gene>
<comment type="caution">
    <text evidence="1">The sequence shown here is derived from an EMBL/GenBank/DDBJ whole genome shotgun (WGS) entry which is preliminary data.</text>
</comment>
<reference evidence="1" key="1">
    <citation type="submission" date="2022-08" db="EMBL/GenBank/DDBJ databases">
        <title>Genome Sequence of Pycnoporus sanguineus.</title>
        <authorList>
            <person name="Buettner E."/>
        </authorList>
    </citation>
    <scope>NUCLEOTIDE SEQUENCE</scope>
    <source>
        <strain evidence="1">CG-C14</strain>
    </source>
</reference>
<name>A0ACC1Q3X6_9APHY</name>
<keyword evidence="2" id="KW-1185">Reference proteome</keyword>
<organism evidence="1 2">
    <name type="scientific">Trametes sanguinea</name>
    <dbReference type="NCBI Taxonomy" id="158606"/>
    <lineage>
        <taxon>Eukaryota</taxon>
        <taxon>Fungi</taxon>
        <taxon>Dikarya</taxon>
        <taxon>Basidiomycota</taxon>
        <taxon>Agaricomycotina</taxon>
        <taxon>Agaricomycetes</taxon>
        <taxon>Polyporales</taxon>
        <taxon>Polyporaceae</taxon>
        <taxon>Trametes</taxon>
    </lineage>
</organism>
<evidence type="ECO:0000313" key="1">
    <source>
        <dbReference type="EMBL" id="KAJ3009430.1"/>
    </source>
</evidence>